<reference evidence="2 3" key="1">
    <citation type="submission" date="2024-02" db="EMBL/GenBank/DDBJ databases">
        <title>De novo assembly and annotation of 12 fungi associated with fruit tree decline syndrome in Ontario, Canada.</title>
        <authorList>
            <person name="Sulman M."/>
            <person name="Ellouze W."/>
            <person name="Ilyukhin E."/>
        </authorList>
    </citation>
    <scope>NUCLEOTIDE SEQUENCE [LARGE SCALE GENOMIC DNA]</scope>
    <source>
        <strain evidence="2 3">M11/M66-122</strain>
    </source>
</reference>
<feature type="compositionally biased region" description="Low complexity" evidence="1">
    <location>
        <begin position="60"/>
        <end position="74"/>
    </location>
</feature>
<dbReference type="AlphaFoldDB" id="A0AAN9U7Y7"/>
<organism evidence="2 3">
    <name type="scientific">Diatrype stigma</name>
    <dbReference type="NCBI Taxonomy" id="117547"/>
    <lineage>
        <taxon>Eukaryota</taxon>
        <taxon>Fungi</taxon>
        <taxon>Dikarya</taxon>
        <taxon>Ascomycota</taxon>
        <taxon>Pezizomycotina</taxon>
        <taxon>Sordariomycetes</taxon>
        <taxon>Xylariomycetidae</taxon>
        <taxon>Xylariales</taxon>
        <taxon>Diatrypaceae</taxon>
        <taxon>Diatrype</taxon>
    </lineage>
</organism>
<feature type="compositionally biased region" description="Basic residues" evidence="1">
    <location>
        <begin position="425"/>
        <end position="434"/>
    </location>
</feature>
<feature type="compositionally biased region" description="Polar residues" evidence="1">
    <location>
        <begin position="402"/>
        <end position="412"/>
    </location>
</feature>
<keyword evidence="3" id="KW-1185">Reference proteome</keyword>
<evidence type="ECO:0008006" key="4">
    <source>
        <dbReference type="Google" id="ProtNLM"/>
    </source>
</evidence>
<dbReference type="GO" id="GO:0031145">
    <property type="term" value="P:anaphase-promoting complex-dependent catabolic process"/>
    <property type="evidence" value="ECO:0007669"/>
    <property type="project" value="InterPro"/>
</dbReference>
<name>A0AAN9U7Y7_9PEZI</name>
<sequence>MLSLLPDLTPRDSHSLWYTSSRNPFASNNSGGSSNDLRHTHGNYGAFPHQNGPYDRHHSPQGLHLNNNNNNHNNGPHHQHRRGGGPQHHHHHNHHLVVERSPLARLRADELNLERRRQNVSNFGSGWLKPPGIPKTLHQLREERREAEEHQEAMRREQLAQELAEAEVAGVAAAADAEGGDDMDDMLDGPDQGDEGEGGDRMDDVQLDGARDLDEDIPEGDADFGFGSEEEEEDEEEEEEDEDEGEDEGDRAAREQEQLMAQRMRSTHGGEAVYYGAEDEVDDEDQAHMIEEEDLLGGGRGGAGGQNDGTGDDGDLDMGADLDDDIPEAESAGYEHTDTEEELSSDGNNDDDDDDDDDGNDGDHAEMSFARAPQAATRFRNSLARSDVTRHSIAISDLLSRDGSSVAGSSPQVPGPRSSIGSSFHRGRGRGGRG</sequence>
<feature type="compositionally biased region" description="Acidic residues" evidence="1">
    <location>
        <begin position="213"/>
        <end position="249"/>
    </location>
</feature>
<feature type="compositionally biased region" description="Acidic residues" evidence="1">
    <location>
        <begin position="277"/>
        <end position="295"/>
    </location>
</feature>
<feature type="compositionally biased region" description="Basic and acidic residues" evidence="1">
    <location>
        <begin position="198"/>
        <end position="212"/>
    </location>
</feature>
<proteinExistence type="predicted"/>
<feature type="compositionally biased region" description="Acidic residues" evidence="1">
    <location>
        <begin position="310"/>
        <end position="328"/>
    </location>
</feature>
<protein>
    <recommendedName>
        <fullName evidence="4">Anaphase-promoting complex, subunit 15/MND2</fullName>
    </recommendedName>
</protein>
<feature type="compositionally biased region" description="Polar residues" evidence="1">
    <location>
        <begin position="20"/>
        <end position="35"/>
    </location>
</feature>
<feature type="region of interest" description="Disordered" evidence="1">
    <location>
        <begin position="397"/>
        <end position="434"/>
    </location>
</feature>
<feature type="compositionally biased region" description="Low complexity" evidence="1">
    <location>
        <begin position="163"/>
        <end position="177"/>
    </location>
</feature>
<feature type="compositionally biased region" description="Acidic residues" evidence="1">
    <location>
        <begin position="338"/>
        <end position="360"/>
    </location>
</feature>
<dbReference type="Proteomes" id="UP001320420">
    <property type="component" value="Unassembled WGS sequence"/>
</dbReference>
<accession>A0AAN9U7Y7</accession>
<evidence type="ECO:0000313" key="2">
    <source>
        <dbReference type="EMBL" id="KAK7742241.1"/>
    </source>
</evidence>
<evidence type="ECO:0000313" key="3">
    <source>
        <dbReference type="Proteomes" id="UP001320420"/>
    </source>
</evidence>
<gene>
    <name evidence="2" type="ORF">SLS62_010760</name>
</gene>
<dbReference type="Pfam" id="PF05841">
    <property type="entry name" value="Apc15p"/>
    <property type="match status" value="1"/>
</dbReference>
<evidence type="ECO:0000256" key="1">
    <source>
        <dbReference type="SAM" id="MobiDB-lite"/>
    </source>
</evidence>
<feature type="compositionally biased region" description="Basic residues" evidence="1">
    <location>
        <begin position="75"/>
        <end position="95"/>
    </location>
</feature>
<feature type="compositionally biased region" description="Acidic residues" evidence="1">
    <location>
        <begin position="178"/>
        <end position="197"/>
    </location>
</feature>
<feature type="region of interest" description="Disordered" evidence="1">
    <location>
        <begin position="20"/>
        <end position="98"/>
    </location>
</feature>
<feature type="compositionally biased region" description="Gly residues" evidence="1">
    <location>
        <begin position="296"/>
        <end position="308"/>
    </location>
</feature>
<feature type="region of interest" description="Disordered" evidence="1">
    <location>
        <begin position="163"/>
        <end position="376"/>
    </location>
</feature>
<dbReference type="GO" id="GO:0005680">
    <property type="term" value="C:anaphase-promoting complex"/>
    <property type="evidence" value="ECO:0007669"/>
    <property type="project" value="InterPro"/>
</dbReference>
<dbReference type="InterPro" id="IPR008402">
    <property type="entry name" value="APC_su15/mnd2"/>
</dbReference>
<dbReference type="EMBL" id="JAKJXP020000144">
    <property type="protein sequence ID" value="KAK7742241.1"/>
    <property type="molecule type" value="Genomic_DNA"/>
</dbReference>
<comment type="caution">
    <text evidence="2">The sequence shown here is derived from an EMBL/GenBank/DDBJ whole genome shotgun (WGS) entry which is preliminary data.</text>
</comment>